<evidence type="ECO:0000256" key="1">
    <source>
        <dbReference type="SAM" id="Phobius"/>
    </source>
</evidence>
<accession>A0ABW6IAT6</accession>
<evidence type="ECO:0008006" key="4">
    <source>
        <dbReference type="Google" id="ProtNLM"/>
    </source>
</evidence>
<gene>
    <name evidence="2" type="ORF">ACFVKH_03215</name>
</gene>
<dbReference type="Proteomes" id="UP001600165">
    <property type="component" value="Unassembled WGS sequence"/>
</dbReference>
<feature type="transmembrane region" description="Helical" evidence="1">
    <location>
        <begin position="201"/>
        <end position="217"/>
    </location>
</feature>
<dbReference type="EMBL" id="JBHZOL010000021">
    <property type="protein sequence ID" value="MFE4105272.1"/>
    <property type="molecule type" value="Genomic_DNA"/>
</dbReference>
<keyword evidence="1" id="KW-0812">Transmembrane</keyword>
<feature type="transmembrane region" description="Helical" evidence="1">
    <location>
        <begin position="223"/>
        <end position="241"/>
    </location>
</feature>
<keyword evidence="1" id="KW-0472">Membrane</keyword>
<reference evidence="2 3" key="1">
    <citation type="submission" date="2024-10" db="EMBL/GenBank/DDBJ databases">
        <authorList>
            <person name="Ratan Roy A."/>
            <person name="Morales Sandoval P.H."/>
            <person name="De Los Santos Villalobos S."/>
            <person name="Chakraborty S."/>
            <person name="Mukherjee J."/>
        </authorList>
    </citation>
    <scope>NUCLEOTIDE SEQUENCE [LARGE SCALE GENOMIC DNA]</scope>
    <source>
        <strain evidence="2 3">S1</strain>
    </source>
</reference>
<organism evidence="2 3">
    <name type="scientific">Almyronema epifaneia S1</name>
    <dbReference type="NCBI Taxonomy" id="2991925"/>
    <lineage>
        <taxon>Bacteria</taxon>
        <taxon>Bacillati</taxon>
        <taxon>Cyanobacteriota</taxon>
        <taxon>Cyanophyceae</taxon>
        <taxon>Nodosilineales</taxon>
        <taxon>Nodosilineaceae</taxon>
        <taxon>Almyronema</taxon>
        <taxon>Almyronema epifaneia</taxon>
    </lineage>
</organism>
<feature type="transmembrane region" description="Helical" evidence="1">
    <location>
        <begin position="132"/>
        <end position="155"/>
    </location>
</feature>
<feature type="transmembrane region" description="Helical" evidence="1">
    <location>
        <begin position="12"/>
        <end position="29"/>
    </location>
</feature>
<feature type="transmembrane region" description="Helical" evidence="1">
    <location>
        <begin position="41"/>
        <end position="59"/>
    </location>
</feature>
<feature type="transmembrane region" description="Helical" evidence="1">
    <location>
        <begin position="71"/>
        <end position="92"/>
    </location>
</feature>
<feature type="transmembrane region" description="Helical" evidence="1">
    <location>
        <begin position="98"/>
        <end position="120"/>
    </location>
</feature>
<protein>
    <recommendedName>
        <fullName evidence="4">O-antigen ligase domain-containing protein</fullName>
    </recommendedName>
</protein>
<keyword evidence="3" id="KW-1185">Reference proteome</keyword>
<name>A0ABW6IAT6_9CYAN</name>
<keyword evidence="1" id="KW-1133">Transmembrane helix</keyword>
<feature type="transmembrane region" description="Helical" evidence="1">
    <location>
        <begin position="366"/>
        <end position="387"/>
    </location>
</feature>
<feature type="transmembrane region" description="Helical" evidence="1">
    <location>
        <begin position="175"/>
        <end position="194"/>
    </location>
</feature>
<sequence>MNSATSPATKKGYLTGSTLILLAFATAFFSRIFDSAGAPSAINFLHFFSIPVLCGQVILTAKGLSRYQRTIIAKFYLGLGLLLAVMLTSAIINDAGLINVVLSFLLLGEPFILLLAIACLPIAVERIQKLRTWLVGFFITNIVFAYCQYVLFMILGMHPKAGNPDYVQGVFYHSGAGHVVSASVSLSFGFYYFLMAKSLPIWFRAVVFLGTFWHMLMADAKQVLLSFLVAGVCVLITKLKSLGEAIKYLLGAVVLALVLWWCTQNVPAFAAFNTWARPEIYGPEGEATLLKSAALRIIPTYYESPLNWLFGLGPGHTVGRLGGWMIGGYWNLLAPLGATMHPVPSQVWAAVGQSWLGDQSSMFSPLFGWAGIWGDLGWLGIAAYLYLAFITLQCFCVDDLSKFLVFSVGAFGLVFSQMEEPGYMLTISMFVGLLWQENLLRRANPGAAKKLDRAAAIDLRRPKQLFKTLLLIQ</sequence>
<feature type="transmembrane region" description="Helical" evidence="1">
    <location>
        <begin position="399"/>
        <end position="416"/>
    </location>
</feature>
<proteinExistence type="predicted"/>
<dbReference type="RefSeq" id="WP_377961526.1">
    <property type="nucleotide sequence ID" value="NZ_JBHZOL010000021.1"/>
</dbReference>
<evidence type="ECO:0000313" key="3">
    <source>
        <dbReference type="Proteomes" id="UP001600165"/>
    </source>
</evidence>
<feature type="transmembrane region" description="Helical" evidence="1">
    <location>
        <begin position="248"/>
        <end position="272"/>
    </location>
</feature>
<evidence type="ECO:0000313" key="2">
    <source>
        <dbReference type="EMBL" id="MFE4105272.1"/>
    </source>
</evidence>
<comment type="caution">
    <text evidence="2">The sequence shown here is derived from an EMBL/GenBank/DDBJ whole genome shotgun (WGS) entry which is preliminary data.</text>
</comment>